<evidence type="ECO:0000313" key="1">
    <source>
        <dbReference type="EMBL" id="KAJ7557500.1"/>
    </source>
</evidence>
<comment type="caution">
    <text evidence="1">The sequence shown here is derived from an EMBL/GenBank/DDBJ whole genome shotgun (WGS) entry which is preliminary data.</text>
</comment>
<accession>A0ACC2DTI4</accession>
<organism evidence="1 2">
    <name type="scientific">Diphasiastrum complanatum</name>
    <name type="common">Issler's clubmoss</name>
    <name type="synonym">Lycopodium complanatum</name>
    <dbReference type="NCBI Taxonomy" id="34168"/>
    <lineage>
        <taxon>Eukaryota</taxon>
        <taxon>Viridiplantae</taxon>
        <taxon>Streptophyta</taxon>
        <taxon>Embryophyta</taxon>
        <taxon>Tracheophyta</taxon>
        <taxon>Lycopodiopsida</taxon>
        <taxon>Lycopodiales</taxon>
        <taxon>Lycopodiaceae</taxon>
        <taxon>Lycopodioideae</taxon>
        <taxon>Diphasiastrum</taxon>
    </lineage>
</organism>
<gene>
    <name evidence="1" type="ORF">O6H91_05G129100</name>
</gene>
<name>A0ACC2DTI4_DIPCM</name>
<dbReference type="Proteomes" id="UP001162992">
    <property type="component" value="Chromosome 5"/>
</dbReference>
<proteinExistence type="predicted"/>
<sequence>MTGVVSVFESKFLTLQTTRSWDFLGIDKGKPINSGTNSQSHLDDLLIKANFGQDVIIGLVDSGIWPESPSFHDGSLPPIPTRWKGTCEVGDQFHASQCNRKLIGARYYTKGYEQQFGPINATALGDYLSTRDVEGHGSHTSSTAAGNFVTNASTYGFGDGIARGGAPFAKIAMYKTCWRLLPNPETNSTCTEADLLAAMDDAINDGVNIFSISLGVSGPQPRFVEDGLAIGAFHAIAQGIPVISAAGNDGPTPATLSSVAPWMLAVAASTIDRSFPSPVILGNGTILKGQSLSPYKLADKFFPLIFGGDAAIDNNTDSRNAQAKIVPATTLVQTKPAPVIAGFSSRGPNSLNPEILKPDITAPGVNILAAWTGGNSPTGLPSDHRRVAFNIISGTSMASPHVAGVAALLKNIYPTWSPAAIKSAIMTTASVVNNLNQSITTTLGNKANPFDFGSGHINPIAAADPGLVYETSPKDYALFLCGAGYSNSEIQLITGLNFTCGKKVPSISNLNYPSVSINMNQNKPWTVTRKVTNVASKASTYNVTVQAPDGILVEIVPTTLYFAAQGESKSFTLKFNFTVSKPTKSGYLFGFYNWFDGIHVVQSPIVVSTI</sequence>
<evidence type="ECO:0000313" key="2">
    <source>
        <dbReference type="Proteomes" id="UP001162992"/>
    </source>
</evidence>
<dbReference type="EMBL" id="CM055096">
    <property type="protein sequence ID" value="KAJ7557500.1"/>
    <property type="molecule type" value="Genomic_DNA"/>
</dbReference>
<protein>
    <submittedName>
        <fullName evidence="1">Uncharacterized protein</fullName>
    </submittedName>
</protein>
<reference evidence="2" key="1">
    <citation type="journal article" date="2024" name="Proc. Natl. Acad. Sci. U.S.A.">
        <title>Extraordinary preservation of gene collinearity over three hundred million years revealed in homosporous lycophytes.</title>
        <authorList>
            <person name="Li C."/>
            <person name="Wickell D."/>
            <person name="Kuo L.Y."/>
            <person name="Chen X."/>
            <person name="Nie B."/>
            <person name="Liao X."/>
            <person name="Peng D."/>
            <person name="Ji J."/>
            <person name="Jenkins J."/>
            <person name="Williams M."/>
            <person name="Shu S."/>
            <person name="Plott C."/>
            <person name="Barry K."/>
            <person name="Rajasekar S."/>
            <person name="Grimwood J."/>
            <person name="Han X."/>
            <person name="Sun S."/>
            <person name="Hou Z."/>
            <person name="He W."/>
            <person name="Dai G."/>
            <person name="Sun C."/>
            <person name="Schmutz J."/>
            <person name="Leebens-Mack J.H."/>
            <person name="Li F.W."/>
            <person name="Wang L."/>
        </authorList>
    </citation>
    <scope>NUCLEOTIDE SEQUENCE [LARGE SCALE GENOMIC DNA]</scope>
    <source>
        <strain evidence="2">cv. PW_Plant_1</strain>
    </source>
</reference>
<keyword evidence="2" id="KW-1185">Reference proteome</keyword>